<dbReference type="Proteomes" id="UP001519887">
    <property type="component" value="Unassembled WGS sequence"/>
</dbReference>
<reference evidence="2 3" key="1">
    <citation type="submission" date="2021-07" db="EMBL/GenBank/DDBJ databases">
        <title>Paenibacillus radiodurans sp. nov., isolated from the southeastern edge of Tengger Desert.</title>
        <authorList>
            <person name="Zhang G."/>
        </authorList>
    </citation>
    <scope>NUCLEOTIDE SEQUENCE [LARGE SCALE GENOMIC DNA]</scope>
    <source>
        <strain evidence="2 3">CCM 7311</strain>
    </source>
</reference>
<protein>
    <recommendedName>
        <fullName evidence="1">P68 RBP/TagC-like beta-propeller domain-containing protein</fullName>
    </recommendedName>
</protein>
<dbReference type="Pfam" id="PF21311">
    <property type="entry name" value="Phage_RBD_prop"/>
    <property type="match status" value="1"/>
</dbReference>
<accession>A0ABS7CKS5</accession>
<feature type="non-terminal residue" evidence="2">
    <location>
        <position position="1"/>
    </location>
</feature>
<proteinExistence type="predicted"/>
<sequence>LKGFGHGVSIGVEPSGTSAYLWTETDGVIDGADSWGSKICRFPFANGTTLYNTNPSLTKYTVPGTGNYSYTCNIDNYHGNLIVRYRDATTNPRFDVYNLQAFKAGGRTAIASVYQPATLGVFQGYCVYGKYLYLLDGTAYSTSNPSPGNTYLTTVDLNTGTQVDRFHTQAGVSLAYREPEGMA</sequence>
<evidence type="ECO:0000259" key="1">
    <source>
        <dbReference type="Pfam" id="PF21311"/>
    </source>
</evidence>
<feature type="domain" description="P68 RBP/TagC-like beta-propeller" evidence="1">
    <location>
        <begin position="4"/>
        <end position="182"/>
    </location>
</feature>
<organism evidence="2 3">
    <name type="scientific">Paenibacillus sepulcri</name>
    <dbReference type="NCBI Taxonomy" id="359917"/>
    <lineage>
        <taxon>Bacteria</taxon>
        <taxon>Bacillati</taxon>
        <taxon>Bacillota</taxon>
        <taxon>Bacilli</taxon>
        <taxon>Bacillales</taxon>
        <taxon>Paenibacillaceae</taxon>
        <taxon>Paenibacillus</taxon>
    </lineage>
</organism>
<dbReference type="InterPro" id="IPR048799">
    <property type="entry name" value="P68_RBP_TagC-like_beta-prop"/>
</dbReference>
<feature type="non-terminal residue" evidence="2">
    <location>
        <position position="183"/>
    </location>
</feature>
<gene>
    <name evidence="2" type="ORF">K0U00_46510</name>
</gene>
<evidence type="ECO:0000313" key="2">
    <source>
        <dbReference type="EMBL" id="MBW7461535.1"/>
    </source>
</evidence>
<name>A0ABS7CKS5_9BACL</name>
<evidence type="ECO:0000313" key="3">
    <source>
        <dbReference type="Proteomes" id="UP001519887"/>
    </source>
</evidence>
<keyword evidence="3" id="KW-1185">Reference proteome</keyword>
<comment type="caution">
    <text evidence="2">The sequence shown here is derived from an EMBL/GenBank/DDBJ whole genome shotgun (WGS) entry which is preliminary data.</text>
</comment>
<dbReference type="EMBL" id="JAHZIK010003036">
    <property type="protein sequence ID" value="MBW7461535.1"/>
    <property type="molecule type" value="Genomic_DNA"/>
</dbReference>